<evidence type="ECO:0000256" key="1">
    <source>
        <dbReference type="ARBA" id="ARBA00022729"/>
    </source>
</evidence>
<dbReference type="InterPro" id="IPR057475">
    <property type="entry name" value="CUT_C"/>
</dbReference>
<protein>
    <recommendedName>
        <fullName evidence="4">Cuticlin C-terminal domain-containing protein</fullName>
    </recommendedName>
</protein>
<feature type="domain" description="Cuticlin C-terminal" evidence="4">
    <location>
        <begin position="57"/>
        <end position="112"/>
    </location>
</feature>
<feature type="region of interest" description="Disordered" evidence="2">
    <location>
        <begin position="415"/>
        <end position="579"/>
    </location>
</feature>
<dbReference type="EMBL" id="KZ348646">
    <property type="protein sequence ID" value="PIO65887.1"/>
    <property type="molecule type" value="Genomic_DNA"/>
</dbReference>
<organism evidence="5 6">
    <name type="scientific">Teladorsagia circumcincta</name>
    <name type="common">Brown stomach worm</name>
    <name type="synonym">Ostertagia circumcincta</name>
    <dbReference type="NCBI Taxonomy" id="45464"/>
    <lineage>
        <taxon>Eukaryota</taxon>
        <taxon>Metazoa</taxon>
        <taxon>Ecdysozoa</taxon>
        <taxon>Nematoda</taxon>
        <taxon>Chromadorea</taxon>
        <taxon>Rhabditida</taxon>
        <taxon>Rhabditina</taxon>
        <taxon>Rhabditomorpha</taxon>
        <taxon>Strongyloidea</taxon>
        <taxon>Trichostrongylidae</taxon>
        <taxon>Teladorsagia</taxon>
    </lineage>
</organism>
<keyword evidence="3" id="KW-0472">Membrane</keyword>
<keyword evidence="1" id="KW-0732">Signal</keyword>
<feature type="compositionally biased region" description="Polar residues" evidence="2">
    <location>
        <begin position="440"/>
        <end position="453"/>
    </location>
</feature>
<evidence type="ECO:0000259" key="4">
    <source>
        <dbReference type="Pfam" id="PF25301"/>
    </source>
</evidence>
<keyword evidence="6" id="KW-1185">Reference proteome</keyword>
<evidence type="ECO:0000256" key="3">
    <source>
        <dbReference type="SAM" id="Phobius"/>
    </source>
</evidence>
<accession>A0A2G9U6J8</accession>
<feature type="compositionally biased region" description="Basic residues" evidence="2">
    <location>
        <begin position="424"/>
        <end position="438"/>
    </location>
</feature>
<dbReference type="OrthoDB" id="6139674at2759"/>
<dbReference type="Pfam" id="PF25301">
    <property type="entry name" value="CUT_C"/>
    <property type="match status" value="1"/>
</dbReference>
<reference evidence="5 6" key="1">
    <citation type="submission" date="2015-09" db="EMBL/GenBank/DDBJ databases">
        <title>Draft genome of the parasitic nematode Teladorsagia circumcincta isolate WARC Sus (inbred).</title>
        <authorList>
            <person name="Mitreva M."/>
        </authorList>
    </citation>
    <scope>NUCLEOTIDE SEQUENCE [LARGE SCALE GENOMIC DNA]</scope>
    <source>
        <strain evidence="5 6">S</strain>
    </source>
</reference>
<dbReference type="PANTHER" id="PTHR22907:SF24">
    <property type="entry name" value="ZP DOMAIN-CONTAINING PROTEIN"/>
    <property type="match status" value="1"/>
</dbReference>
<feature type="transmembrane region" description="Helical" evidence="3">
    <location>
        <begin position="203"/>
        <end position="227"/>
    </location>
</feature>
<dbReference type="Proteomes" id="UP000230423">
    <property type="component" value="Unassembled WGS sequence"/>
</dbReference>
<evidence type="ECO:0000313" key="5">
    <source>
        <dbReference type="EMBL" id="PIO65887.1"/>
    </source>
</evidence>
<feature type="compositionally biased region" description="Basic and acidic residues" evidence="2">
    <location>
        <begin position="569"/>
        <end position="579"/>
    </location>
</feature>
<evidence type="ECO:0000256" key="2">
    <source>
        <dbReference type="SAM" id="MobiDB-lite"/>
    </source>
</evidence>
<dbReference type="PANTHER" id="PTHR22907">
    <property type="entry name" value="GH04558P"/>
    <property type="match status" value="1"/>
</dbReference>
<dbReference type="InterPro" id="IPR051962">
    <property type="entry name" value="Cuticlin"/>
</dbReference>
<feature type="non-terminal residue" evidence="5">
    <location>
        <position position="1"/>
    </location>
</feature>
<proteinExistence type="predicted"/>
<feature type="non-terminal residue" evidence="5">
    <location>
        <position position="781"/>
    </location>
</feature>
<feature type="compositionally biased region" description="Low complexity" evidence="2">
    <location>
        <begin position="184"/>
        <end position="196"/>
    </location>
</feature>
<keyword evidence="3" id="KW-1133">Transmembrane helix</keyword>
<feature type="region of interest" description="Disordered" evidence="2">
    <location>
        <begin position="163"/>
        <end position="196"/>
    </location>
</feature>
<keyword evidence="3" id="KW-0812">Transmembrane</keyword>
<name>A0A2G9U6J8_TELCI</name>
<evidence type="ECO:0000313" key="6">
    <source>
        <dbReference type="Proteomes" id="UP000230423"/>
    </source>
</evidence>
<feature type="region of interest" description="Disordered" evidence="2">
    <location>
        <begin position="585"/>
        <end position="604"/>
    </location>
</feature>
<feature type="compositionally biased region" description="Basic and acidic residues" evidence="2">
    <location>
        <begin position="503"/>
        <end position="516"/>
    </location>
</feature>
<gene>
    <name evidence="5" type="ORF">TELCIR_12418</name>
</gene>
<dbReference type="AlphaFoldDB" id="A0A2G9U6J8"/>
<feature type="region of interest" description="Disordered" evidence="2">
    <location>
        <begin position="731"/>
        <end position="750"/>
    </location>
</feature>
<sequence>LFITKVDQAFHVKCFFEEASRGLTAELGVSMIPTTELEARHGIPGCTYSIHKSSIEELDEGRPAGPPIQFARVGDRVLHQWHCNDKMFGVLINNCYVTDGFGKKADVIDDKGPISPSPYGTTPPLDYDLQTEAMTIFGPAFPTSEESERREGTKVTTTSVTQVFETEEDLHEKTPKKTTKPGKRTNSQSSTSPSSACAISRSGLFAVAGGLGAVCAALFIAVLSMFIKLSRVEGLHFCKTAHTHTLIQSPQENWWDTGHPFSFENVHRRVLPQIWNIRGLPVTTADTMSASGYVKGQITRATNALKEKLTAAEQTMIEFYNVKDSKEDLEKDSKTVTACKRQMLDIVVGLNQWMDNLRSAWQRGENYIKELDEKARFDVLQEFMDHWEASRAEQLIANAKVLSLVISDLAIMVSRDSSPQKGSPHAHRGWARRRRVRVRSTSPTQYGPTQQLRPASTPPSPQPPDNFSSSHSSPFVEPELESSWAEQMTAETAKESTQCTVDISKDNKKKEKKDEAEIASGLAALSVGKDADKEQTTEEAMDTTDVAQEDQPSIHGADPDKQGPAIENGQEHHSHSTSRDAIVKAATSTNKNNETKEEVLERRKKRMEAVTTFLNEFTRQNEASDPPGPLKTNPAPTLFMRRPEVTPFSTLNVEPYTVEELTARQFRTVYDYITKNNLLRDRVRNIQIPDKESTPTRPSDYEAVAKVSPRHGVWAVLHSAMQSMAPYDRMTKGSIPHMGSQEKQVIKSLSSYTSTSQSNCGEEEMLKNSCNRKLVKHKHRQ</sequence>
<feature type="compositionally biased region" description="Polar residues" evidence="2">
    <location>
        <begin position="484"/>
        <end position="501"/>
    </location>
</feature>